<evidence type="ECO:0000256" key="1">
    <source>
        <dbReference type="ARBA" id="ARBA00006484"/>
    </source>
</evidence>
<dbReference type="PROSITE" id="PS00061">
    <property type="entry name" value="ADH_SHORT"/>
    <property type="match status" value="1"/>
</dbReference>
<dbReference type="Proteomes" id="UP000018291">
    <property type="component" value="Unassembled WGS sequence"/>
</dbReference>
<keyword evidence="2" id="KW-0560">Oxidoreductase</keyword>
<dbReference type="PANTHER" id="PTHR43976">
    <property type="entry name" value="SHORT CHAIN DEHYDROGENASE"/>
    <property type="match status" value="1"/>
</dbReference>
<dbReference type="SUPFAM" id="SSF51735">
    <property type="entry name" value="NAD(P)-binding Rossmann-fold domains"/>
    <property type="match status" value="1"/>
</dbReference>
<gene>
    <name evidence="4" type="ORF">BN381_70010</name>
</gene>
<comment type="similarity">
    <text evidence="1 3">Belongs to the short-chain dehydrogenases/reductases (SDR) family.</text>
</comment>
<dbReference type="GO" id="GO:0016491">
    <property type="term" value="F:oxidoreductase activity"/>
    <property type="evidence" value="ECO:0007669"/>
    <property type="project" value="UniProtKB-KW"/>
</dbReference>
<dbReference type="PANTHER" id="PTHR43976:SF16">
    <property type="entry name" value="SHORT-CHAIN DEHYDROGENASE_REDUCTASE FAMILY PROTEIN"/>
    <property type="match status" value="1"/>
</dbReference>
<dbReference type="RefSeq" id="WP_012229980.1">
    <property type="nucleotide sequence ID" value="NZ_HG422565.1"/>
</dbReference>
<keyword evidence="5" id="KW-1185">Reference proteome</keyword>
<evidence type="ECO:0000256" key="3">
    <source>
        <dbReference type="RuleBase" id="RU000363"/>
    </source>
</evidence>
<dbReference type="PRINTS" id="PR00080">
    <property type="entry name" value="SDRFAMILY"/>
</dbReference>
<dbReference type="OrthoDB" id="3178062at2"/>
<dbReference type="InterPro" id="IPR036291">
    <property type="entry name" value="NAD(P)-bd_dom_sf"/>
</dbReference>
<protein>
    <submittedName>
        <fullName evidence="4">Putative Short-chain dehydrogenase/reductase</fullName>
    </submittedName>
</protein>
<proteinExistence type="inferred from homology"/>
<dbReference type="eggNOG" id="COG4221">
    <property type="taxonomic scope" value="Bacteria"/>
</dbReference>
<dbReference type="STRING" id="1229780.BN381_70010"/>
<evidence type="ECO:0000313" key="4">
    <source>
        <dbReference type="EMBL" id="CCM65311.1"/>
    </source>
</evidence>
<sequence length="263" mass="28057">MRILITGCSTGFGRATSIEATRRGHEVVATARDITTLTDLDVAQRLVLDVTDQASIDSAMAEAGTVDALVNNAGVDRHGPVEAYPEDVARWIMDTNFWGTFRMTCAVAPAMREQGSGVIVNMSSVQGRVGTPLGGIYSASKAAIESYSESAHFELGHFGIRLVIMQPGYFDTPMAAKGSNELVDGTEYEALAEQWSSGSDSLNPAGRPGPEPVATAIVDAIENGETPLRVPVGDDAHLVLGARSAMDDSEFEDVMRSTLDLYW</sequence>
<dbReference type="AlphaFoldDB" id="R4Z6H6"/>
<dbReference type="CDD" id="cd05374">
    <property type="entry name" value="17beta-HSD-like_SDR_c"/>
    <property type="match status" value="1"/>
</dbReference>
<accession>R4Z6H6</accession>
<evidence type="ECO:0000313" key="5">
    <source>
        <dbReference type="Proteomes" id="UP000018291"/>
    </source>
</evidence>
<dbReference type="Pfam" id="PF00106">
    <property type="entry name" value="adh_short"/>
    <property type="match status" value="1"/>
</dbReference>
<dbReference type="HOGENOM" id="CLU_010194_2_9_11"/>
<evidence type="ECO:0000256" key="2">
    <source>
        <dbReference type="ARBA" id="ARBA00023002"/>
    </source>
</evidence>
<comment type="caution">
    <text evidence="4">The sequence shown here is derived from an EMBL/GenBank/DDBJ whole genome shotgun (WGS) entry which is preliminary data.</text>
</comment>
<dbReference type="InterPro" id="IPR002347">
    <property type="entry name" value="SDR_fam"/>
</dbReference>
<dbReference type="EMBL" id="CANL01000067">
    <property type="protein sequence ID" value="CCM65311.1"/>
    <property type="molecule type" value="Genomic_DNA"/>
</dbReference>
<dbReference type="PRINTS" id="PR00081">
    <property type="entry name" value="GDHRDH"/>
</dbReference>
<name>R4Z6H6_9ACTN</name>
<dbReference type="Gene3D" id="3.40.50.720">
    <property type="entry name" value="NAD(P)-binding Rossmann-like Domain"/>
    <property type="match status" value="1"/>
</dbReference>
<reference evidence="4 5" key="1">
    <citation type="journal article" date="2013" name="ISME J.">
        <title>Metabolic model for the filamentous 'Candidatus Microthrix parvicella' based on genomic and metagenomic analyses.</title>
        <authorList>
            <person name="Jon McIlroy S."/>
            <person name="Kristiansen R."/>
            <person name="Albertsen M."/>
            <person name="Michael Karst S."/>
            <person name="Rossetti S."/>
            <person name="Lund Nielsen J."/>
            <person name="Tandoi V."/>
            <person name="James Seviour R."/>
            <person name="Nielsen P.H."/>
        </authorList>
    </citation>
    <scope>NUCLEOTIDE SEQUENCE [LARGE SCALE GENOMIC DNA]</scope>
    <source>
        <strain evidence="4 5">RN1</strain>
    </source>
</reference>
<dbReference type="InterPro" id="IPR020904">
    <property type="entry name" value="Sc_DH/Rdtase_CS"/>
</dbReference>
<dbReference type="InterPro" id="IPR051911">
    <property type="entry name" value="SDR_oxidoreductase"/>
</dbReference>
<organism evidence="4 5">
    <name type="scientific">Candidatus Neomicrothrix parvicella RN1</name>
    <dbReference type="NCBI Taxonomy" id="1229780"/>
    <lineage>
        <taxon>Bacteria</taxon>
        <taxon>Bacillati</taxon>
        <taxon>Actinomycetota</taxon>
        <taxon>Acidimicrobiia</taxon>
        <taxon>Acidimicrobiales</taxon>
        <taxon>Microthrixaceae</taxon>
        <taxon>Candidatus Neomicrothrix</taxon>
    </lineage>
</organism>